<dbReference type="SMART" id="SM00342">
    <property type="entry name" value="HTH_ARAC"/>
    <property type="match status" value="1"/>
</dbReference>
<reference evidence="3" key="1">
    <citation type="submission" date="2020-05" db="EMBL/GenBank/DDBJ databases">
        <title>Chitinophaga laudate sp. nov., isolated from a tropical peat swamp.</title>
        <authorList>
            <person name="Goh C.B.S."/>
            <person name="Lee M.S."/>
            <person name="Parimannan S."/>
            <person name="Pasbakhsh P."/>
            <person name="Yule C.M."/>
            <person name="Rajandas H."/>
            <person name="Loke S."/>
            <person name="Croft L."/>
            <person name="Tan J.B.L."/>
        </authorList>
    </citation>
    <scope>NUCLEOTIDE SEQUENCE</scope>
    <source>
        <strain evidence="3">Mgbs1</strain>
    </source>
</reference>
<name>A0A433WEP0_9BACT</name>
<dbReference type="PROSITE" id="PS01124">
    <property type="entry name" value="HTH_ARAC_FAMILY_2"/>
    <property type="match status" value="1"/>
</dbReference>
<evidence type="ECO:0000313" key="3">
    <source>
        <dbReference type="EMBL" id="NSL85621.1"/>
    </source>
</evidence>
<dbReference type="OrthoDB" id="952277at2"/>
<gene>
    <name evidence="3" type="ORF">ECE50_002180</name>
</gene>
<dbReference type="InterPro" id="IPR018060">
    <property type="entry name" value="HTH_AraC"/>
</dbReference>
<dbReference type="Proteomes" id="UP000281028">
    <property type="component" value="Unassembled WGS sequence"/>
</dbReference>
<sequence length="126" mass="14499">MQQIMDDIKAVVAAVYAGDFVFPAAFDFAAYISGVLRQEYAQLCLVFLEDSGSTLDHYILRYRVEKIKEWLVYSDASRQEIATRLGFRDARQMAARFRSVTGLLPGHFREIRKSKAAIRDMPFRQP</sequence>
<proteinExistence type="predicted"/>
<protein>
    <submittedName>
        <fullName evidence="3">Helix-turn-helix domain-containing protein</fullName>
    </submittedName>
</protein>
<dbReference type="SUPFAM" id="SSF46689">
    <property type="entry name" value="Homeodomain-like"/>
    <property type="match status" value="1"/>
</dbReference>
<accession>A0A433WEP0</accession>
<organism evidence="3 4">
    <name type="scientific">Chitinophaga solisilvae</name>
    <dbReference type="NCBI Taxonomy" id="1233460"/>
    <lineage>
        <taxon>Bacteria</taxon>
        <taxon>Pseudomonadati</taxon>
        <taxon>Bacteroidota</taxon>
        <taxon>Chitinophagia</taxon>
        <taxon>Chitinophagales</taxon>
        <taxon>Chitinophagaceae</taxon>
        <taxon>Chitinophaga</taxon>
    </lineage>
</organism>
<keyword evidence="1" id="KW-0805">Transcription regulation</keyword>
<dbReference type="EMBL" id="RIAR02000001">
    <property type="protein sequence ID" value="NSL85621.1"/>
    <property type="molecule type" value="Genomic_DNA"/>
</dbReference>
<dbReference type="GO" id="GO:0043565">
    <property type="term" value="F:sequence-specific DNA binding"/>
    <property type="evidence" value="ECO:0007669"/>
    <property type="project" value="InterPro"/>
</dbReference>
<dbReference type="RefSeq" id="WP_127042084.1">
    <property type="nucleotide sequence ID" value="NZ_JAABOK010000011.1"/>
</dbReference>
<dbReference type="AlphaFoldDB" id="A0A433WEP0"/>
<dbReference type="GO" id="GO:0003700">
    <property type="term" value="F:DNA-binding transcription factor activity"/>
    <property type="evidence" value="ECO:0007669"/>
    <property type="project" value="InterPro"/>
</dbReference>
<dbReference type="Gene3D" id="1.10.10.60">
    <property type="entry name" value="Homeodomain-like"/>
    <property type="match status" value="1"/>
</dbReference>
<evidence type="ECO:0000313" key="4">
    <source>
        <dbReference type="Proteomes" id="UP000281028"/>
    </source>
</evidence>
<keyword evidence="2" id="KW-0804">Transcription</keyword>
<comment type="caution">
    <text evidence="3">The sequence shown here is derived from an EMBL/GenBank/DDBJ whole genome shotgun (WGS) entry which is preliminary data.</text>
</comment>
<keyword evidence="4" id="KW-1185">Reference proteome</keyword>
<dbReference type="Pfam" id="PF12833">
    <property type="entry name" value="HTH_18"/>
    <property type="match status" value="1"/>
</dbReference>
<evidence type="ECO:0000256" key="2">
    <source>
        <dbReference type="ARBA" id="ARBA00023163"/>
    </source>
</evidence>
<dbReference type="InterPro" id="IPR009057">
    <property type="entry name" value="Homeodomain-like_sf"/>
</dbReference>
<evidence type="ECO:0000256" key="1">
    <source>
        <dbReference type="ARBA" id="ARBA00023015"/>
    </source>
</evidence>